<dbReference type="InterPro" id="IPR018052">
    <property type="entry name" value="Ald1_epimerase_CS"/>
</dbReference>
<evidence type="ECO:0000256" key="7">
    <source>
        <dbReference type="ARBA" id="ARBA00011245"/>
    </source>
</evidence>
<dbReference type="InterPro" id="IPR011013">
    <property type="entry name" value="Gal_mutarotase_sf_dom"/>
</dbReference>
<dbReference type="PANTHER" id="PTHR10091">
    <property type="entry name" value="ALDOSE-1-EPIMERASE"/>
    <property type="match status" value="1"/>
</dbReference>
<dbReference type="FunFam" id="2.70.98.10:FF:000003">
    <property type="entry name" value="Aldose 1-epimerase"/>
    <property type="match status" value="1"/>
</dbReference>
<dbReference type="UniPathway" id="UPA00242"/>
<dbReference type="UniPathway" id="UPA00214"/>
<evidence type="ECO:0000256" key="8">
    <source>
        <dbReference type="ARBA" id="ARBA00013185"/>
    </source>
</evidence>
<comment type="catalytic activity">
    <reaction evidence="2">
        <text>alpha-D-galactose = beta-D-galactose</text>
        <dbReference type="Rhea" id="RHEA:28675"/>
        <dbReference type="ChEBI" id="CHEBI:27667"/>
        <dbReference type="ChEBI" id="CHEBI:28061"/>
        <dbReference type="EC" id="5.1.3.3"/>
    </reaction>
    <physiologicalReaction direction="right-to-left" evidence="2">
        <dbReference type="Rhea" id="RHEA:28677"/>
    </physiologicalReaction>
</comment>
<comment type="catalytic activity">
    <reaction evidence="1">
        <text>alpha-D-glucose = beta-D-glucose</text>
        <dbReference type="Rhea" id="RHEA:10264"/>
        <dbReference type="ChEBI" id="CHEBI:15903"/>
        <dbReference type="ChEBI" id="CHEBI:17925"/>
        <dbReference type="EC" id="5.1.3.3"/>
    </reaction>
</comment>
<dbReference type="GO" id="GO:0005737">
    <property type="term" value="C:cytoplasm"/>
    <property type="evidence" value="ECO:0007669"/>
    <property type="project" value="UniProtKB-SubCell"/>
</dbReference>
<dbReference type="NCBIfam" id="NF008277">
    <property type="entry name" value="PRK11055.1"/>
    <property type="match status" value="1"/>
</dbReference>
<comment type="subcellular location">
    <subcellularLocation>
        <location evidence="3">Cytoplasm</location>
    </subcellularLocation>
</comment>
<comment type="function">
    <text evidence="15">Mutarotase that catalyzes the interconversion of beta-D-galactose and alpha-D-galactose during galactose metabolism. Beta-D-galactose is metabolized in the liver into glucose 1-phosphate, the primary metabolic fuel, by the action of four enzymes that constitute the Leloir pathway: GALM, GALK1 (galactokinase), GALT (galactose-1-phosphate uridylyltransferase) and GALE (UDP-galactose-4'-epimerase). Involved in the maintenance of the equilibrium between the beta- and alpha-anomers of galactose, therefore ensuring a sufficient supply of the alpha-anomer for GALK1. Also active on D-glucose although shows a preference for galactose over glucose.</text>
</comment>
<evidence type="ECO:0000256" key="17">
    <source>
        <dbReference type="PIRSR" id="PIRSR005096-2"/>
    </source>
</evidence>
<dbReference type="GO" id="GO:0006006">
    <property type="term" value="P:glucose metabolic process"/>
    <property type="evidence" value="ECO:0007669"/>
    <property type="project" value="TreeGrafter"/>
</dbReference>
<sequence length="394" mass="43332">KFLWRLHQFQSDLVLLRFVIMARLLTCLVLCISLAAVWAQTTTKAPPRTITQEPFGEIKGPNGVQKVTLYTLSNKNKITVKIMNYGATITSITTPDKSGEVKKILLGYDNLAAYQKAEKLYLGATIGRVANRISGGKFTLNGKTYDLFKNDGSNSIHGGKDGFNKKLFKAKIEDQTLVMEYTSPDGEEGYPGEVKVTIRYTLLLDGRLVIDYKATTTKATPISLTNHGYFNLAGDISGAEGLYSHVVSIYADDYTPLDTNSVPNGQILKVVNTPYDLRRAVPLGQAINATKEKGFDINYVIKEASGKVRPAARVVHPASGRYVEVNTDQPGIQFYTGNSISDPNGRYNKHGAFCLETQKYPDAVNKANFPSVIVQPGQTYSHVVHYKFGALAKS</sequence>
<feature type="non-terminal residue" evidence="19">
    <location>
        <position position="1"/>
    </location>
</feature>
<proteinExistence type="inferred from homology"/>
<dbReference type="PROSITE" id="PS00545">
    <property type="entry name" value="ALDOSE_1_EPIMERASE"/>
    <property type="match status" value="1"/>
</dbReference>
<dbReference type="EMBL" id="GEDC01000189">
    <property type="protein sequence ID" value="JAS37109.1"/>
    <property type="molecule type" value="Transcribed_RNA"/>
</dbReference>
<comment type="subunit">
    <text evidence="7">Monomer.</text>
</comment>
<dbReference type="GO" id="GO:0004034">
    <property type="term" value="F:aldose 1-epimerase activity"/>
    <property type="evidence" value="ECO:0007669"/>
    <property type="project" value="UniProtKB-EC"/>
</dbReference>
<comment type="similarity">
    <text evidence="6">Belongs to the aldose epimerase family.</text>
</comment>
<feature type="active site" description="Proton donor" evidence="16">
    <location>
        <position position="227"/>
    </location>
</feature>
<dbReference type="PANTHER" id="PTHR10091:SF0">
    <property type="entry name" value="GALACTOSE MUTAROTASE"/>
    <property type="match status" value="1"/>
</dbReference>
<evidence type="ECO:0000256" key="3">
    <source>
        <dbReference type="ARBA" id="ARBA00004496"/>
    </source>
</evidence>
<dbReference type="InterPro" id="IPR014718">
    <property type="entry name" value="GH-type_carb-bd"/>
</dbReference>
<evidence type="ECO:0000313" key="19">
    <source>
        <dbReference type="EMBL" id="JAS37109.1"/>
    </source>
</evidence>
<protein>
    <recommendedName>
        <fullName evidence="9">Galactose mutarotase</fullName>
        <ecNumber evidence="8">5.1.3.3</ecNumber>
    </recommendedName>
    <alternativeName>
        <fullName evidence="14">Aldose 1-epimerase</fullName>
    </alternativeName>
</protein>
<keyword evidence="10" id="KW-0963">Cytoplasm</keyword>
<evidence type="ECO:0000256" key="18">
    <source>
        <dbReference type="PIRSR" id="PIRSR005096-3"/>
    </source>
</evidence>
<evidence type="ECO:0000256" key="14">
    <source>
        <dbReference type="ARBA" id="ARBA00032729"/>
    </source>
</evidence>
<dbReference type="EC" id="5.1.3.3" evidence="8"/>
<dbReference type="Pfam" id="PF01263">
    <property type="entry name" value="Aldose_epim"/>
    <property type="match status" value="1"/>
</dbReference>
<reference evidence="19" key="1">
    <citation type="submission" date="2015-12" db="EMBL/GenBank/DDBJ databases">
        <title>De novo transcriptome assembly of four potential Pierce s Disease insect vectors from Arizona vineyards.</title>
        <authorList>
            <person name="Tassone E.E."/>
        </authorList>
    </citation>
    <scope>NUCLEOTIDE SEQUENCE</scope>
</reference>
<evidence type="ECO:0000256" key="1">
    <source>
        <dbReference type="ARBA" id="ARBA00001614"/>
    </source>
</evidence>
<gene>
    <name evidence="19" type="ORF">g.2506</name>
</gene>
<keyword evidence="12" id="KW-0413">Isomerase</keyword>
<dbReference type="CDD" id="cd09019">
    <property type="entry name" value="galactose_mutarotase_like"/>
    <property type="match status" value="1"/>
</dbReference>
<dbReference type="Gene3D" id="2.70.98.10">
    <property type="match status" value="1"/>
</dbReference>
<dbReference type="PIRSF" id="PIRSF005096">
    <property type="entry name" value="GALM"/>
    <property type="match status" value="1"/>
</dbReference>
<feature type="binding site" evidence="18">
    <location>
        <begin position="227"/>
        <end position="229"/>
    </location>
    <ligand>
        <name>beta-D-galactose</name>
        <dbReference type="ChEBI" id="CHEBI:27667"/>
    </ligand>
</feature>
<feature type="binding site" evidence="18">
    <location>
        <begin position="131"/>
        <end position="132"/>
    </location>
    <ligand>
        <name>beta-D-galactose</name>
        <dbReference type="ChEBI" id="CHEBI:27667"/>
    </ligand>
</feature>
<dbReference type="InterPro" id="IPR015443">
    <property type="entry name" value="Aldose_1-epimerase"/>
</dbReference>
<dbReference type="GO" id="GO:0033499">
    <property type="term" value="P:galactose catabolic process via UDP-galactose, Leloir pathway"/>
    <property type="evidence" value="ECO:0007669"/>
    <property type="project" value="TreeGrafter"/>
</dbReference>
<feature type="active site" description="Proton acceptor" evidence="16">
    <location>
        <position position="356"/>
    </location>
</feature>
<evidence type="ECO:0000256" key="6">
    <source>
        <dbReference type="ARBA" id="ARBA00006206"/>
    </source>
</evidence>
<evidence type="ECO:0000256" key="11">
    <source>
        <dbReference type="ARBA" id="ARBA00022553"/>
    </source>
</evidence>
<keyword evidence="11" id="KW-0597">Phosphoprotein</keyword>
<evidence type="ECO:0000256" key="10">
    <source>
        <dbReference type="ARBA" id="ARBA00022490"/>
    </source>
</evidence>
<dbReference type="SUPFAM" id="SSF74650">
    <property type="entry name" value="Galactose mutarotase-like"/>
    <property type="match status" value="1"/>
</dbReference>
<evidence type="ECO:0000256" key="16">
    <source>
        <dbReference type="PIRSR" id="PIRSR005096-1"/>
    </source>
</evidence>
<dbReference type="GO" id="GO:0030246">
    <property type="term" value="F:carbohydrate binding"/>
    <property type="evidence" value="ECO:0007669"/>
    <property type="project" value="InterPro"/>
</dbReference>
<evidence type="ECO:0000256" key="2">
    <source>
        <dbReference type="ARBA" id="ARBA00001712"/>
    </source>
</evidence>
<dbReference type="AlphaFoldDB" id="A0A1B6EGR3"/>
<name>A0A1B6EGR3_9HEMI</name>
<keyword evidence="13" id="KW-0119">Carbohydrate metabolism</keyword>
<comment type="pathway">
    <text evidence="5">Carbohydrate metabolism; hexose metabolism.</text>
</comment>
<dbReference type="InterPro" id="IPR008183">
    <property type="entry name" value="Aldose_1/G6P_1-epimerase"/>
</dbReference>
<comment type="pathway">
    <text evidence="4">Carbohydrate metabolism; galactose metabolism.</text>
</comment>
<evidence type="ECO:0000256" key="12">
    <source>
        <dbReference type="ARBA" id="ARBA00023235"/>
    </source>
</evidence>
<evidence type="ECO:0000256" key="9">
    <source>
        <dbReference type="ARBA" id="ARBA00021023"/>
    </source>
</evidence>
<dbReference type="InterPro" id="IPR047215">
    <property type="entry name" value="Galactose_mutarotase-like"/>
</dbReference>
<evidence type="ECO:0000256" key="13">
    <source>
        <dbReference type="ARBA" id="ARBA00023277"/>
    </source>
</evidence>
<accession>A0A1B6EGR3</accession>
<organism evidence="19">
    <name type="scientific">Clastoptera arizonana</name>
    <name type="common">Arizona spittle bug</name>
    <dbReference type="NCBI Taxonomy" id="38151"/>
    <lineage>
        <taxon>Eukaryota</taxon>
        <taxon>Metazoa</taxon>
        <taxon>Ecdysozoa</taxon>
        <taxon>Arthropoda</taxon>
        <taxon>Hexapoda</taxon>
        <taxon>Insecta</taxon>
        <taxon>Pterygota</taxon>
        <taxon>Neoptera</taxon>
        <taxon>Paraneoptera</taxon>
        <taxon>Hemiptera</taxon>
        <taxon>Auchenorrhyncha</taxon>
        <taxon>Cercopoidea</taxon>
        <taxon>Clastopteridae</taxon>
        <taxon>Clastoptera</taxon>
    </lineage>
</organism>
<evidence type="ECO:0000256" key="5">
    <source>
        <dbReference type="ARBA" id="ARBA00005028"/>
    </source>
</evidence>
<evidence type="ECO:0000256" key="4">
    <source>
        <dbReference type="ARBA" id="ARBA00004947"/>
    </source>
</evidence>
<feature type="binding site" evidence="17">
    <location>
        <position position="296"/>
    </location>
    <ligand>
        <name>beta-D-galactose</name>
        <dbReference type="ChEBI" id="CHEBI:27667"/>
    </ligand>
</feature>
<evidence type="ECO:0000256" key="15">
    <source>
        <dbReference type="ARBA" id="ARBA00045743"/>
    </source>
</evidence>